<proteinExistence type="predicted"/>
<dbReference type="Pfam" id="PF02625">
    <property type="entry name" value="XdhC_CoxI"/>
    <property type="match status" value="1"/>
</dbReference>
<sequence length="326" mass="34738">MQQMFNTLRDRVAAGARAVLCSIIASSGSTPRGAGAKMAVFDDGSTVGTIGGGAVEFRATEIAQGFLCGEEAGQYHFDLSNHDKTDLGMVCGGKVTVYFQPMGSESLPLLDAVCARLAAGGKAWLLTRLDAPAMGLYEDGELKFLSLEGPVEPLLGPQSVLTPTVYSEPLTIPGTVYVFGGGHVAQALVPLLHTVHFRTVIYDSRPHAVEAPAFAQAAKIYIGNYNRVLERVTITEEDYVVVMTPGHQSDREILAQVLKTPARYIGCIGSRSKIAMTNKLLREQGFTDTDIARVWSPIGLPIGGETPEEVALSIAAQLVAVRSGKM</sequence>
<dbReference type="InterPro" id="IPR003777">
    <property type="entry name" value="XdhC_CoxI"/>
</dbReference>
<dbReference type="InterPro" id="IPR036291">
    <property type="entry name" value="NAD(P)-bd_dom_sf"/>
</dbReference>
<dbReference type="AlphaFoldDB" id="A0A9D1F802"/>
<evidence type="ECO:0000259" key="2">
    <source>
        <dbReference type="Pfam" id="PF13478"/>
    </source>
</evidence>
<organism evidence="3 4">
    <name type="scientific">Candidatus Avoscillospira avistercoris</name>
    <dbReference type="NCBI Taxonomy" id="2840707"/>
    <lineage>
        <taxon>Bacteria</taxon>
        <taxon>Bacillati</taxon>
        <taxon>Bacillota</taxon>
        <taxon>Clostridia</taxon>
        <taxon>Eubacteriales</taxon>
        <taxon>Oscillospiraceae</taxon>
        <taxon>Oscillospiraceae incertae sedis</taxon>
        <taxon>Candidatus Avoscillospira</taxon>
    </lineage>
</organism>
<dbReference type="EMBL" id="DVJJ01000020">
    <property type="protein sequence ID" value="HIS63964.1"/>
    <property type="molecule type" value="Genomic_DNA"/>
</dbReference>
<dbReference type="InterPro" id="IPR052698">
    <property type="entry name" value="MoCofactor_Util/Proc"/>
</dbReference>
<protein>
    <submittedName>
        <fullName evidence="3">XdhC family protein</fullName>
    </submittedName>
</protein>
<dbReference type="PANTHER" id="PTHR30388:SF6">
    <property type="entry name" value="XANTHINE DEHYDROGENASE SUBUNIT A-RELATED"/>
    <property type="match status" value="1"/>
</dbReference>
<reference evidence="3" key="2">
    <citation type="journal article" date="2021" name="PeerJ">
        <title>Extensive microbial diversity within the chicken gut microbiome revealed by metagenomics and culture.</title>
        <authorList>
            <person name="Gilroy R."/>
            <person name="Ravi A."/>
            <person name="Getino M."/>
            <person name="Pursley I."/>
            <person name="Horton D.L."/>
            <person name="Alikhan N.F."/>
            <person name="Baker D."/>
            <person name="Gharbi K."/>
            <person name="Hall N."/>
            <person name="Watson M."/>
            <person name="Adriaenssens E.M."/>
            <person name="Foster-Nyarko E."/>
            <person name="Jarju S."/>
            <person name="Secka A."/>
            <person name="Antonio M."/>
            <person name="Oren A."/>
            <person name="Chaudhuri R.R."/>
            <person name="La Ragione R."/>
            <person name="Hildebrand F."/>
            <person name="Pallen M.J."/>
        </authorList>
    </citation>
    <scope>NUCLEOTIDE SEQUENCE</scope>
    <source>
        <strain evidence="3">ChiBcec16-1751</strain>
    </source>
</reference>
<dbReference type="Pfam" id="PF13478">
    <property type="entry name" value="XdhC_C"/>
    <property type="match status" value="1"/>
</dbReference>
<dbReference type="Proteomes" id="UP000886741">
    <property type="component" value="Unassembled WGS sequence"/>
</dbReference>
<evidence type="ECO:0000313" key="3">
    <source>
        <dbReference type="EMBL" id="HIS63964.1"/>
    </source>
</evidence>
<dbReference type="InterPro" id="IPR027051">
    <property type="entry name" value="XdhC_Rossmann_dom"/>
</dbReference>
<gene>
    <name evidence="3" type="ORF">IAA83_01160</name>
</gene>
<reference evidence="3" key="1">
    <citation type="submission" date="2020-10" db="EMBL/GenBank/DDBJ databases">
        <authorList>
            <person name="Gilroy R."/>
        </authorList>
    </citation>
    <scope>NUCLEOTIDE SEQUENCE</scope>
    <source>
        <strain evidence="3">ChiBcec16-1751</strain>
    </source>
</reference>
<evidence type="ECO:0000313" key="4">
    <source>
        <dbReference type="Proteomes" id="UP000886741"/>
    </source>
</evidence>
<accession>A0A9D1F802</accession>
<name>A0A9D1F802_9FIRM</name>
<feature type="domain" description="XdhC- CoxI" evidence="1">
    <location>
        <begin position="13"/>
        <end position="76"/>
    </location>
</feature>
<comment type="caution">
    <text evidence="3">The sequence shown here is derived from an EMBL/GenBank/DDBJ whole genome shotgun (WGS) entry which is preliminary data.</text>
</comment>
<dbReference type="PANTHER" id="PTHR30388">
    <property type="entry name" value="ALDEHYDE OXIDOREDUCTASE MOLYBDENUM COFACTOR ASSEMBLY PROTEIN"/>
    <property type="match status" value="1"/>
</dbReference>
<evidence type="ECO:0000259" key="1">
    <source>
        <dbReference type="Pfam" id="PF02625"/>
    </source>
</evidence>
<dbReference type="SUPFAM" id="SSF51735">
    <property type="entry name" value="NAD(P)-binding Rossmann-fold domains"/>
    <property type="match status" value="1"/>
</dbReference>
<dbReference type="Gene3D" id="3.40.50.720">
    <property type="entry name" value="NAD(P)-binding Rossmann-like Domain"/>
    <property type="match status" value="1"/>
</dbReference>
<feature type="domain" description="XdhC Rossmann" evidence="2">
    <location>
        <begin position="176"/>
        <end position="318"/>
    </location>
</feature>